<gene>
    <name evidence="1" type="primary">gatC</name>
    <name evidence="2" type="ORF">A3A60_02470</name>
</gene>
<dbReference type="EMBL" id="MFBS01000006">
    <property type="protein sequence ID" value="OGE10821.1"/>
    <property type="molecule type" value="Genomic_DNA"/>
</dbReference>
<dbReference type="SUPFAM" id="SSF141000">
    <property type="entry name" value="Glu-tRNAGln amidotransferase C subunit"/>
    <property type="match status" value="1"/>
</dbReference>
<dbReference type="InterPro" id="IPR036113">
    <property type="entry name" value="Asp/Glu-ADT_sf_sub_c"/>
</dbReference>
<keyword evidence="1" id="KW-0067">ATP-binding</keyword>
<dbReference type="STRING" id="1797729.A3A60_02470"/>
<sequence length="106" mass="11748">MIKTHHSPPATHHSIDIDHVAKLANLSLSPAEKKTFEKQLGEILDYFNQLEKVNTTKVQAIGQITGLVNVTREDEAAPSLSQEEALANAPRTHNGFFEVDAVFEQE</sequence>
<comment type="catalytic activity">
    <reaction evidence="1">
        <text>L-glutamyl-tRNA(Gln) + L-glutamine + ATP + H2O = L-glutaminyl-tRNA(Gln) + L-glutamate + ADP + phosphate + H(+)</text>
        <dbReference type="Rhea" id="RHEA:17521"/>
        <dbReference type="Rhea" id="RHEA-COMP:9681"/>
        <dbReference type="Rhea" id="RHEA-COMP:9684"/>
        <dbReference type="ChEBI" id="CHEBI:15377"/>
        <dbReference type="ChEBI" id="CHEBI:15378"/>
        <dbReference type="ChEBI" id="CHEBI:29985"/>
        <dbReference type="ChEBI" id="CHEBI:30616"/>
        <dbReference type="ChEBI" id="CHEBI:43474"/>
        <dbReference type="ChEBI" id="CHEBI:58359"/>
        <dbReference type="ChEBI" id="CHEBI:78520"/>
        <dbReference type="ChEBI" id="CHEBI:78521"/>
        <dbReference type="ChEBI" id="CHEBI:456216"/>
    </reaction>
</comment>
<reference evidence="2 3" key="1">
    <citation type="journal article" date="2016" name="Nat. Commun.">
        <title>Thousands of microbial genomes shed light on interconnected biogeochemical processes in an aquifer system.</title>
        <authorList>
            <person name="Anantharaman K."/>
            <person name="Brown C.T."/>
            <person name="Hug L.A."/>
            <person name="Sharon I."/>
            <person name="Castelle C.J."/>
            <person name="Probst A.J."/>
            <person name="Thomas B.C."/>
            <person name="Singh A."/>
            <person name="Wilkins M.J."/>
            <person name="Karaoz U."/>
            <person name="Brodie E.L."/>
            <person name="Williams K.H."/>
            <person name="Hubbard S.S."/>
            <person name="Banfield J.F."/>
        </authorList>
    </citation>
    <scope>NUCLEOTIDE SEQUENCE [LARGE SCALE GENOMIC DNA]</scope>
</reference>
<dbReference type="GO" id="GO:0006412">
    <property type="term" value="P:translation"/>
    <property type="evidence" value="ECO:0007669"/>
    <property type="project" value="UniProtKB-UniRule"/>
</dbReference>
<evidence type="ECO:0000313" key="2">
    <source>
        <dbReference type="EMBL" id="OGE10821.1"/>
    </source>
</evidence>
<accession>A0A1F5I3E5</accession>
<dbReference type="EC" id="6.3.5.-" evidence="1"/>
<dbReference type="HAMAP" id="MF_00122">
    <property type="entry name" value="GatC"/>
    <property type="match status" value="1"/>
</dbReference>
<organism evidence="2 3">
    <name type="scientific">Candidatus Curtissbacteria bacterium RIFCSPLOWO2_01_FULL_42_26</name>
    <dbReference type="NCBI Taxonomy" id="1797729"/>
    <lineage>
        <taxon>Bacteria</taxon>
        <taxon>Candidatus Curtissiibacteriota</taxon>
    </lineage>
</organism>
<dbReference type="Proteomes" id="UP000179227">
    <property type="component" value="Unassembled WGS sequence"/>
</dbReference>
<dbReference type="GO" id="GO:0070681">
    <property type="term" value="P:glutaminyl-tRNAGln biosynthesis via transamidation"/>
    <property type="evidence" value="ECO:0007669"/>
    <property type="project" value="TreeGrafter"/>
</dbReference>
<dbReference type="PANTHER" id="PTHR15004:SF0">
    <property type="entry name" value="GLUTAMYL-TRNA(GLN) AMIDOTRANSFERASE SUBUNIT C, MITOCHONDRIAL"/>
    <property type="match status" value="1"/>
</dbReference>
<comment type="subunit">
    <text evidence="1">Heterotrimer of A, B and C subunits.</text>
</comment>
<dbReference type="GO" id="GO:0050566">
    <property type="term" value="F:asparaginyl-tRNA synthase (glutamine-hydrolyzing) activity"/>
    <property type="evidence" value="ECO:0007669"/>
    <property type="project" value="RHEA"/>
</dbReference>
<dbReference type="GO" id="GO:0050567">
    <property type="term" value="F:glutaminyl-tRNA synthase (glutamine-hydrolyzing) activity"/>
    <property type="evidence" value="ECO:0007669"/>
    <property type="project" value="UniProtKB-UniRule"/>
</dbReference>
<comment type="similarity">
    <text evidence="1">Belongs to the GatC family.</text>
</comment>
<name>A0A1F5I3E5_9BACT</name>
<dbReference type="NCBIfam" id="TIGR00135">
    <property type="entry name" value="gatC"/>
    <property type="match status" value="1"/>
</dbReference>
<evidence type="ECO:0000313" key="3">
    <source>
        <dbReference type="Proteomes" id="UP000179227"/>
    </source>
</evidence>
<dbReference type="Pfam" id="PF02686">
    <property type="entry name" value="GatC"/>
    <property type="match status" value="1"/>
</dbReference>
<comment type="catalytic activity">
    <reaction evidence="1">
        <text>L-aspartyl-tRNA(Asn) + L-glutamine + ATP + H2O = L-asparaginyl-tRNA(Asn) + L-glutamate + ADP + phosphate + 2 H(+)</text>
        <dbReference type="Rhea" id="RHEA:14513"/>
        <dbReference type="Rhea" id="RHEA-COMP:9674"/>
        <dbReference type="Rhea" id="RHEA-COMP:9677"/>
        <dbReference type="ChEBI" id="CHEBI:15377"/>
        <dbReference type="ChEBI" id="CHEBI:15378"/>
        <dbReference type="ChEBI" id="CHEBI:29985"/>
        <dbReference type="ChEBI" id="CHEBI:30616"/>
        <dbReference type="ChEBI" id="CHEBI:43474"/>
        <dbReference type="ChEBI" id="CHEBI:58359"/>
        <dbReference type="ChEBI" id="CHEBI:78515"/>
        <dbReference type="ChEBI" id="CHEBI:78516"/>
        <dbReference type="ChEBI" id="CHEBI:456216"/>
    </reaction>
</comment>
<dbReference type="GO" id="GO:0005524">
    <property type="term" value="F:ATP binding"/>
    <property type="evidence" value="ECO:0007669"/>
    <property type="project" value="UniProtKB-KW"/>
</dbReference>
<dbReference type="PANTHER" id="PTHR15004">
    <property type="entry name" value="GLUTAMYL-TRNA(GLN) AMIDOTRANSFERASE SUBUNIT C, MITOCHONDRIAL"/>
    <property type="match status" value="1"/>
</dbReference>
<dbReference type="Gene3D" id="1.10.20.60">
    <property type="entry name" value="Glu-tRNAGln amidotransferase C subunit, N-terminal domain"/>
    <property type="match status" value="1"/>
</dbReference>
<proteinExistence type="inferred from homology"/>
<keyword evidence="1" id="KW-0648">Protein biosynthesis</keyword>
<keyword evidence="1" id="KW-0436">Ligase</keyword>
<dbReference type="InterPro" id="IPR003837">
    <property type="entry name" value="GatC"/>
</dbReference>
<comment type="caution">
    <text evidence="2">The sequence shown here is derived from an EMBL/GenBank/DDBJ whole genome shotgun (WGS) entry which is preliminary data.</text>
</comment>
<protein>
    <recommendedName>
        <fullName evidence="1">Aspartyl/glutamyl-tRNA(Asn/Gln) amidotransferase subunit C</fullName>
        <shortName evidence="1">Asp/Glu-ADT subunit C</shortName>
        <ecNumber evidence="1">6.3.5.-</ecNumber>
    </recommendedName>
</protein>
<dbReference type="GO" id="GO:0006450">
    <property type="term" value="P:regulation of translational fidelity"/>
    <property type="evidence" value="ECO:0007669"/>
    <property type="project" value="InterPro"/>
</dbReference>
<dbReference type="AlphaFoldDB" id="A0A1F5I3E5"/>
<evidence type="ECO:0000256" key="1">
    <source>
        <dbReference type="HAMAP-Rule" id="MF_00122"/>
    </source>
</evidence>
<keyword evidence="1" id="KW-0547">Nucleotide-binding</keyword>
<comment type="function">
    <text evidence="1">Allows the formation of correctly charged Asn-tRNA(Asn) or Gln-tRNA(Gln) through the transamidation of misacylated Asp-tRNA(Asn) or Glu-tRNA(Gln) in organisms which lack either or both of asparaginyl-tRNA or glutaminyl-tRNA synthetases. The reaction takes place in the presence of glutamine and ATP through an activated phospho-Asp-tRNA(Asn) or phospho-Glu-tRNA(Gln).</text>
</comment>